<evidence type="ECO:0000256" key="8">
    <source>
        <dbReference type="ARBA" id="ARBA00022989"/>
    </source>
</evidence>
<accession>A0AA39N7N7</accession>
<dbReference type="PROSITE" id="PS00086">
    <property type="entry name" value="CYTOCHROME_P450"/>
    <property type="match status" value="1"/>
</dbReference>
<evidence type="ECO:0000256" key="10">
    <source>
        <dbReference type="ARBA" id="ARBA00023004"/>
    </source>
</evidence>
<evidence type="ECO:0000256" key="4">
    <source>
        <dbReference type="ARBA" id="ARBA00010617"/>
    </source>
</evidence>
<comment type="cofactor">
    <cofactor evidence="1 13">
        <name>heme</name>
        <dbReference type="ChEBI" id="CHEBI:30413"/>
    </cofactor>
</comment>
<sequence>MSLSVLLISTLISGIAFVVLVVLPWRSSPLRLLPLPPGAATLWGHEKTIFMDEPGRVYRKWIKEIGLTFRIKAAFGAPDILVVSDPEGIAHILQKRIYDYHHSAVVRPRVARLLGKGLGWVEGEEEHKRMRRITRPALTADNVKAMSPDIIEAATQVISDLVRLVQDSGSRVEVDAIDWAGKATLNVIGRVAFLHDFNQGNSEEARRILNARKSSIPAAATYFGYLTLMLLRRFPFLNNLPIPQIQRQGLAKTTIQSGVAKELVNRYQHLADESSDRENYQQDLLSRLRESASSFMDSVLFEHAVRASSEEKLSVSELYEQISTFIISGFETTTATLSFSIWELARHPDKQQRLREELSTINGDPTFNDFQNGLPYLHAVLKETLRLYPALPYMERVATKPDVIPLRQPLQLANGQVVHHVVVRPGQTVLIPIIAIHRQDSIWADADTFRPERWLEDLPPQEQLCSGWGNLLAFSDGPRSCIGIQLALFNYKTILSSWIRQIQFEDTGLEMSLKISSSLQPWVRGDRDKQGRNQVPIYLRSV</sequence>
<keyword evidence="7 13" id="KW-0479">Metal-binding</keyword>
<evidence type="ECO:0000256" key="5">
    <source>
        <dbReference type="ARBA" id="ARBA00022617"/>
    </source>
</evidence>
<feature type="binding site" description="axial binding residue" evidence="13">
    <location>
        <position position="481"/>
    </location>
    <ligand>
        <name>heme</name>
        <dbReference type="ChEBI" id="CHEBI:30413"/>
    </ligand>
    <ligandPart>
        <name>Fe</name>
        <dbReference type="ChEBI" id="CHEBI:18248"/>
    </ligandPart>
</feature>
<evidence type="ECO:0000256" key="13">
    <source>
        <dbReference type="PIRSR" id="PIRSR602401-1"/>
    </source>
</evidence>
<name>A0AA39N7N7_ARMTA</name>
<evidence type="ECO:0000256" key="9">
    <source>
        <dbReference type="ARBA" id="ARBA00023002"/>
    </source>
</evidence>
<dbReference type="GO" id="GO:0004497">
    <property type="term" value="F:monooxygenase activity"/>
    <property type="evidence" value="ECO:0007669"/>
    <property type="project" value="UniProtKB-KW"/>
</dbReference>
<evidence type="ECO:0000256" key="11">
    <source>
        <dbReference type="ARBA" id="ARBA00023033"/>
    </source>
</evidence>
<dbReference type="InterPro" id="IPR001128">
    <property type="entry name" value="Cyt_P450"/>
</dbReference>
<dbReference type="GO" id="GO:0016705">
    <property type="term" value="F:oxidoreductase activity, acting on paired donors, with incorporation or reduction of molecular oxygen"/>
    <property type="evidence" value="ECO:0007669"/>
    <property type="project" value="InterPro"/>
</dbReference>
<comment type="pathway">
    <text evidence="3">Secondary metabolite biosynthesis; terpenoid biosynthesis.</text>
</comment>
<dbReference type="Pfam" id="PF00067">
    <property type="entry name" value="p450"/>
    <property type="match status" value="1"/>
</dbReference>
<evidence type="ECO:0000256" key="1">
    <source>
        <dbReference type="ARBA" id="ARBA00001971"/>
    </source>
</evidence>
<dbReference type="RefSeq" id="XP_060332585.1">
    <property type="nucleotide sequence ID" value="XM_060481249.1"/>
</dbReference>
<keyword evidence="6 15" id="KW-0812">Transmembrane</keyword>
<feature type="transmembrane region" description="Helical" evidence="15">
    <location>
        <begin position="6"/>
        <end position="25"/>
    </location>
</feature>
<dbReference type="PRINTS" id="PR00463">
    <property type="entry name" value="EP450I"/>
</dbReference>
<evidence type="ECO:0000313" key="17">
    <source>
        <dbReference type="Proteomes" id="UP001175211"/>
    </source>
</evidence>
<evidence type="ECO:0000256" key="12">
    <source>
        <dbReference type="ARBA" id="ARBA00023136"/>
    </source>
</evidence>
<dbReference type="GeneID" id="85364797"/>
<proteinExistence type="inferred from homology"/>
<reference evidence="16" key="1">
    <citation type="submission" date="2023-06" db="EMBL/GenBank/DDBJ databases">
        <authorList>
            <consortium name="Lawrence Berkeley National Laboratory"/>
            <person name="Ahrendt S."/>
            <person name="Sahu N."/>
            <person name="Indic B."/>
            <person name="Wong-Bajracharya J."/>
            <person name="Merenyi Z."/>
            <person name="Ke H.-M."/>
            <person name="Monk M."/>
            <person name="Kocsube S."/>
            <person name="Drula E."/>
            <person name="Lipzen A."/>
            <person name="Balint B."/>
            <person name="Henrissat B."/>
            <person name="Andreopoulos B."/>
            <person name="Martin F.M."/>
            <person name="Harder C.B."/>
            <person name="Rigling D."/>
            <person name="Ford K.L."/>
            <person name="Foster G.D."/>
            <person name="Pangilinan J."/>
            <person name="Papanicolaou A."/>
            <person name="Barry K."/>
            <person name="LaButti K."/>
            <person name="Viragh M."/>
            <person name="Koriabine M."/>
            <person name="Yan M."/>
            <person name="Riley R."/>
            <person name="Champramary S."/>
            <person name="Plett K.L."/>
            <person name="Tsai I.J."/>
            <person name="Slot J."/>
            <person name="Sipos G."/>
            <person name="Plett J."/>
            <person name="Nagy L.G."/>
            <person name="Grigoriev I.V."/>
        </authorList>
    </citation>
    <scope>NUCLEOTIDE SEQUENCE</scope>
    <source>
        <strain evidence="16">CCBAS 213</strain>
    </source>
</reference>
<keyword evidence="5 13" id="KW-0349">Heme</keyword>
<keyword evidence="10 13" id="KW-0408">Iron</keyword>
<dbReference type="EMBL" id="JAUEPS010000012">
    <property type="protein sequence ID" value="KAK0460546.1"/>
    <property type="molecule type" value="Genomic_DNA"/>
</dbReference>
<protein>
    <submittedName>
        <fullName evidence="16">Cytochrome P450</fullName>
    </submittedName>
</protein>
<dbReference type="GO" id="GO:0016020">
    <property type="term" value="C:membrane"/>
    <property type="evidence" value="ECO:0007669"/>
    <property type="project" value="UniProtKB-SubCell"/>
</dbReference>
<dbReference type="GO" id="GO:0020037">
    <property type="term" value="F:heme binding"/>
    <property type="evidence" value="ECO:0007669"/>
    <property type="project" value="InterPro"/>
</dbReference>
<evidence type="ECO:0000256" key="7">
    <source>
        <dbReference type="ARBA" id="ARBA00022723"/>
    </source>
</evidence>
<keyword evidence="12 15" id="KW-0472">Membrane</keyword>
<dbReference type="GO" id="GO:0005506">
    <property type="term" value="F:iron ion binding"/>
    <property type="evidence" value="ECO:0007669"/>
    <property type="project" value="InterPro"/>
</dbReference>
<dbReference type="PANTHER" id="PTHR24305:SF166">
    <property type="entry name" value="CYTOCHROME P450 12A4, MITOCHONDRIAL-RELATED"/>
    <property type="match status" value="1"/>
</dbReference>
<dbReference type="InterPro" id="IPR050121">
    <property type="entry name" value="Cytochrome_P450_monoxygenase"/>
</dbReference>
<evidence type="ECO:0000313" key="16">
    <source>
        <dbReference type="EMBL" id="KAK0460546.1"/>
    </source>
</evidence>
<comment type="similarity">
    <text evidence="4 14">Belongs to the cytochrome P450 family.</text>
</comment>
<dbReference type="Proteomes" id="UP001175211">
    <property type="component" value="Unassembled WGS sequence"/>
</dbReference>
<evidence type="ECO:0000256" key="2">
    <source>
        <dbReference type="ARBA" id="ARBA00004370"/>
    </source>
</evidence>
<evidence type="ECO:0000256" key="3">
    <source>
        <dbReference type="ARBA" id="ARBA00004721"/>
    </source>
</evidence>
<keyword evidence="9 14" id="KW-0560">Oxidoreductase</keyword>
<gene>
    <name evidence="16" type="ORF">EV420DRAFT_215355</name>
</gene>
<dbReference type="InterPro" id="IPR002401">
    <property type="entry name" value="Cyt_P450_E_grp-I"/>
</dbReference>
<dbReference type="AlphaFoldDB" id="A0AA39N7N7"/>
<keyword evidence="17" id="KW-1185">Reference proteome</keyword>
<comment type="caution">
    <text evidence="16">The sequence shown here is derived from an EMBL/GenBank/DDBJ whole genome shotgun (WGS) entry which is preliminary data.</text>
</comment>
<dbReference type="PRINTS" id="PR00385">
    <property type="entry name" value="P450"/>
</dbReference>
<evidence type="ECO:0000256" key="15">
    <source>
        <dbReference type="SAM" id="Phobius"/>
    </source>
</evidence>
<dbReference type="Gene3D" id="1.10.630.10">
    <property type="entry name" value="Cytochrome P450"/>
    <property type="match status" value="1"/>
</dbReference>
<comment type="subcellular location">
    <subcellularLocation>
        <location evidence="2">Membrane</location>
    </subcellularLocation>
</comment>
<organism evidence="16 17">
    <name type="scientific">Armillaria tabescens</name>
    <name type="common">Ringless honey mushroom</name>
    <name type="synonym">Agaricus tabescens</name>
    <dbReference type="NCBI Taxonomy" id="1929756"/>
    <lineage>
        <taxon>Eukaryota</taxon>
        <taxon>Fungi</taxon>
        <taxon>Dikarya</taxon>
        <taxon>Basidiomycota</taxon>
        <taxon>Agaricomycotina</taxon>
        <taxon>Agaricomycetes</taxon>
        <taxon>Agaricomycetidae</taxon>
        <taxon>Agaricales</taxon>
        <taxon>Marasmiineae</taxon>
        <taxon>Physalacriaceae</taxon>
        <taxon>Desarmillaria</taxon>
    </lineage>
</organism>
<evidence type="ECO:0000256" key="14">
    <source>
        <dbReference type="RuleBase" id="RU000461"/>
    </source>
</evidence>
<dbReference type="PANTHER" id="PTHR24305">
    <property type="entry name" value="CYTOCHROME P450"/>
    <property type="match status" value="1"/>
</dbReference>
<evidence type="ECO:0000256" key="6">
    <source>
        <dbReference type="ARBA" id="ARBA00022692"/>
    </source>
</evidence>
<dbReference type="InterPro" id="IPR017972">
    <property type="entry name" value="Cyt_P450_CS"/>
</dbReference>
<keyword evidence="8 15" id="KW-1133">Transmembrane helix</keyword>
<dbReference type="InterPro" id="IPR036396">
    <property type="entry name" value="Cyt_P450_sf"/>
</dbReference>
<keyword evidence="11 14" id="KW-0503">Monooxygenase</keyword>
<dbReference type="SUPFAM" id="SSF48264">
    <property type="entry name" value="Cytochrome P450"/>
    <property type="match status" value="1"/>
</dbReference>